<evidence type="ECO:0000313" key="5">
    <source>
        <dbReference type="Proteomes" id="UP000324748"/>
    </source>
</evidence>
<accession>A0A5B0NIR9</accession>
<feature type="signal peptide" evidence="2">
    <location>
        <begin position="1"/>
        <end position="25"/>
    </location>
</feature>
<evidence type="ECO:0000313" key="4">
    <source>
        <dbReference type="EMBL" id="KAA1105487.1"/>
    </source>
</evidence>
<name>A0A5B0NIR9_PUCGR</name>
<evidence type="ECO:0000256" key="2">
    <source>
        <dbReference type="SAM" id="SignalP"/>
    </source>
</evidence>
<keyword evidence="5" id="KW-1185">Reference proteome</keyword>
<feature type="chain" id="PRO_5036366257" evidence="2">
    <location>
        <begin position="26"/>
        <end position="521"/>
    </location>
</feature>
<dbReference type="EMBL" id="VSWC01000040">
    <property type="protein sequence ID" value="KAA1105487.1"/>
    <property type="molecule type" value="Genomic_DNA"/>
</dbReference>
<comment type="caution">
    <text evidence="3">The sequence shown here is derived from an EMBL/GenBank/DDBJ whole genome shotgun (WGS) entry which is preliminary data.</text>
</comment>
<gene>
    <name evidence="4" type="ORF">PGT21_008860</name>
    <name evidence="3" type="ORF">PGTUg99_030987</name>
</gene>
<evidence type="ECO:0000256" key="1">
    <source>
        <dbReference type="SAM" id="MobiDB-lite"/>
    </source>
</evidence>
<dbReference type="EMBL" id="VDEP01000406">
    <property type="protein sequence ID" value="KAA1088492.1"/>
    <property type="molecule type" value="Genomic_DNA"/>
</dbReference>
<evidence type="ECO:0000313" key="3">
    <source>
        <dbReference type="EMBL" id="KAA1088492.1"/>
    </source>
</evidence>
<organism evidence="3 6">
    <name type="scientific">Puccinia graminis f. sp. tritici</name>
    <dbReference type="NCBI Taxonomy" id="56615"/>
    <lineage>
        <taxon>Eukaryota</taxon>
        <taxon>Fungi</taxon>
        <taxon>Dikarya</taxon>
        <taxon>Basidiomycota</taxon>
        <taxon>Pucciniomycotina</taxon>
        <taxon>Pucciniomycetes</taxon>
        <taxon>Pucciniales</taxon>
        <taxon>Pucciniaceae</taxon>
        <taxon>Puccinia</taxon>
    </lineage>
</organism>
<dbReference type="Proteomes" id="UP000324748">
    <property type="component" value="Unassembled WGS sequence"/>
</dbReference>
<dbReference type="AlphaFoldDB" id="A0A5B0NIR9"/>
<dbReference type="Proteomes" id="UP000325313">
    <property type="component" value="Unassembled WGS sequence"/>
</dbReference>
<dbReference type="OrthoDB" id="10680409at2759"/>
<sequence length="521" mass="60600">MMNKIKNPSISTFFLLQAFLKYVVSSPPSPIPALEDLETWPYQPEHDHALMEPISAHAPLNENASKIPSPLSGFHFELDNQHFTQDINSPSGHCTTASSETLNEEPRSNSLAVQRDDLVKNLHFQPLENQLDGGPEHNFSAAKRKDFVQNLNCQPSKKVKEAIRHTRYGEDSGSYSNNPTSNLKHTENFSIHRGPNFPERVKKKHHNQAESSDLYDSELKRFALLNTLTFPNRRSINQFFSLERLQKSDLWQIHQPKTKFYELPILTRVALLSSRGVSEAVIFERARDLLDEIFYRNFQFVVSLTCADQSPNGRKHNHSYGTESDFINRLRSNEQENLLKWLRNFFDTRMKPDAYSFFKPEASEDELDSIFALQTNLVEYLQEDMEVGNKKAIRWKLHPRKGRTIEEREAKYADARKTKLAINTLEVYYQSRNSRKLKDLFPTQGSFLNLFGLLKSSEQQGTMDRLLKTKLNHWAKLEVFPWDRAQPNYIQEILSSFVFKVVHFDWNVENHLTQKLTLTPR</sequence>
<evidence type="ECO:0000313" key="6">
    <source>
        <dbReference type="Proteomes" id="UP000325313"/>
    </source>
</evidence>
<protein>
    <submittedName>
        <fullName evidence="3">Uncharacterized protein</fullName>
    </submittedName>
</protein>
<reference evidence="5 6" key="1">
    <citation type="submission" date="2019-05" db="EMBL/GenBank/DDBJ databases">
        <title>Emergence of the Ug99 lineage of the wheat stem rust pathogen through somatic hybridization.</title>
        <authorList>
            <person name="Li F."/>
            <person name="Upadhyaya N.M."/>
            <person name="Sperschneider J."/>
            <person name="Matny O."/>
            <person name="Nguyen-Phuc H."/>
            <person name="Mago R."/>
            <person name="Raley C."/>
            <person name="Miller M.E."/>
            <person name="Silverstein K.A.T."/>
            <person name="Henningsen E."/>
            <person name="Hirsch C.D."/>
            <person name="Visser B."/>
            <person name="Pretorius Z.A."/>
            <person name="Steffenson B.J."/>
            <person name="Schwessinger B."/>
            <person name="Dodds P.N."/>
            <person name="Figueroa M."/>
        </authorList>
    </citation>
    <scope>NUCLEOTIDE SEQUENCE [LARGE SCALE GENOMIC DNA]</scope>
    <source>
        <strain evidence="4">21-0</strain>
        <strain evidence="3 6">Ug99</strain>
    </source>
</reference>
<feature type="region of interest" description="Disordered" evidence="1">
    <location>
        <begin position="169"/>
        <end position="194"/>
    </location>
</feature>
<feature type="compositionally biased region" description="Polar residues" evidence="1">
    <location>
        <begin position="173"/>
        <end position="183"/>
    </location>
</feature>
<feature type="compositionally biased region" description="Polar residues" evidence="1">
    <location>
        <begin position="85"/>
        <end position="101"/>
    </location>
</feature>
<feature type="region of interest" description="Disordered" evidence="1">
    <location>
        <begin position="85"/>
        <end position="109"/>
    </location>
</feature>
<proteinExistence type="predicted"/>
<keyword evidence="2" id="KW-0732">Signal</keyword>